<dbReference type="Proteomes" id="UP001566132">
    <property type="component" value="Unassembled WGS sequence"/>
</dbReference>
<dbReference type="InterPro" id="IPR000488">
    <property type="entry name" value="Death_dom"/>
</dbReference>
<accession>A0ABD1FD79</accession>
<reference evidence="2 3" key="1">
    <citation type="submission" date="2024-05" db="EMBL/GenBank/DDBJ databases">
        <title>Genetic variation in Jamaican populations of the coffee berry borer (Hypothenemus hampei).</title>
        <authorList>
            <person name="Errbii M."/>
            <person name="Myrie A."/>
        </authorList>
    </citation>
    <scope>NUCLEOTIDE SEQUENCE [LARGE SCALE GENOMIC DNA]</scope>
    <source>
        <strain evidence="2">JA-Hopewell-2020-01-JO</strain>
        <tissue evidence="2">Whole body</tissue>
    </source>
</reference>
<evidence type="ECO:0000259" key="1">
    <source>
        <dbReference type="PROSITE" id="PS50017"/>
    </source>
</evidence>
<keyword evidence="3" id="KW-1185">Reference proteome</keyword>
<organism evidence="2 3">
    <name type="scientific">Hypothenemus hampei</name>
    <name type="common">Coffee berry borer</name>
    <dbReference type="NCBI Taxonomy" id="57062"/>
    <lineage>
        <taxon>Eukaryota</taxon>
        <taxon>Metazoa</taxon>
        <taxon>Ecdysozoa</taxon>
        <taxon>Arthropoda</taxon>
        <taxon>Hexapoda</taxon>
        <taxon>Insecta</taxon>
        <taxon>Pterygota</taxon>
        <taxon>Neoptera</taxon>
        <taxon>Endopterygota</taxon>
        <taxon>Coleoptera</taxon>
        <taxon>Polyphaga</taxon>
        <taxon>Cucujiformia</taxon>
        <taxon>Curculionidae</taxon>
        <taxon>Scolytinae</taxon>
        <taxon>Hypothenemus</taxon>
    </lineage>
</organism>
<proteinExistence type="predicted"/>
<protein>
    <recommendedName>
        <fullName evidence="1">Death domain-containing protein</fullName>
    </recommendedName>
</protein>
<evidence type="ECO:0000313" key="3">
    <source>
        <dbReference type="Proteomes" id="UP001566132"/>
    </source>
</evidence>
<dbReference type="AlphaFoldDB" id="A0ABD1FD79"/>
<feature type="domain" description="Death" evidence="1">
    <location>
        <begin position="1"/>
        <end position="74"/>
    </location>
</feature>
<dbReference type="PROSITE" id="PS50017">
    <property type="entry name" value="DEATH_DOMAIN"/>
    <property type="match status" value="1"/>
</dbReference>
<sequence length="398" mass="45214">MSYWEEVVAVLRTVPEISEWFDAEDPANLKEITRATLEIWKEATLYQGFDVYRIIKLLRANYQAYMASLLEEQVSYEVTVNGTKKTFRYSNNEKLTTDIHFILFSFANRGCSVQKVLKKSTDQIRTVMDWLISKLNLDITENEPGRSPGPDIITIPRIAACFPTVFCNVFHAGEAKPIVTLSQLNLPELTSHAVLCPALASCIPPECIEKAKNKDKRLTELDQMFAYYKAAYGSVACPPRARAKFMKSLNLLAPGDLTFAPVVKSVIAHCRSLIQQSRSTDPDLPSVLAQVQDLKEKPKLETRLNEHKNEAEKFMKGKIIVIENVKSSYAKFIIENNINFNDTNFNILMKNDNPGVVDIVEKYYITANNDNNLLNAMTIFPELNLYNDRISNLLKIKD</sequence>
<comment type="caution">
    <text evidence="2">The sequence shown here is derived from an EMBL/GenBank/DDBJ whole genome shotgun (WGS) entry which is preliminary data.</text>
</comment>
<name>A0ABD1FD79_HYPHA</name>
<dbReference type="EMBL" id="JBDJPC010000001">
    <property type="protein sequence ID" value="KAL1516309.1"/>
    <property type="molecule type" value="Genomic_DNA"/>
</dbReference>
<gene>
    <name evidence="2" type="ORF">ABEB36_000228</name>
</gene>
<evidence type="ECO:0000313" key="2">
    <source>
        <dbReference type="EMBL" id="KAL1516309.1"/>
    </source>
</evidence>